<proteinExistence type="predicted"/>
<dbReference type="Gene3D" id="3.40.30.10">
    <property type="entry name" value="Glutaredoxin"/>
    <property type="match status" value="1"/>
</dbReference>
<dbReference type="CDD" id="cd02966">
    <property type="entry name" value="TlpA_like_family"/>
    <property type="match status" value="1"/>
</dbReference>
<evidence type="ECO:0000259" key="2">
    <source>
        <dbReference type="PROSITE" id="PS51352"/>
    </source>
</evidence>
<evidence type="ECO:0000313" key="4">
    <source>
        <dbReference type="Proteomes" id="UP000195667"/>
    </source>
</evidence>
<dbReference type="InterPro" id="IPR013766">
    <property type="entry name" value="Thioredoxin_domain"/>
</dbReference>
<dbReference type="InterPro" id="IPR036249">
    <property type="entry name" value="Thioredoxin-like_sf"/>
</dbReference>
<name>A0A1R4H3B5_9GAMM</name>
<feature type="domain" description="Thioredoxin" evidence="2">
    <location>
        <begin position="25"/>
        <end position="166"/>
    </location>
</feature>
<sequence length="167" mass="18624">MKSKMTTIPLLALALLTTTFSVNAVEVGQPAPEFTLPSLQKNQPTALKAHLGKVVYLDFWASWCAPCRTSFPLLNKLHEKLKAKGFEVVAINVDEDKTKAEKFLQEIPVGFTVLHDSKGEWADKYVVESMPTSFIIDKKGVVQKIHHGFTATDIDELEQKITELLAK</sequence>
<keyword evidence="4" id="KW-1185">Reference proteome</keyword>
<dbReference type="PROSITE" id="PS51352">
    <property type="entry name" value="THIOREDOXIN_2"/>
    <property type="match status" value="1"/>
</dbReference>
<evidence type="ECO:0000313" key="3">
    <source>
        <dbReference type="EMBL" id="SJM90722.1"/>
    </source>
</evidence>
<evidence type="ECO:0000256" key="1">
    <source>
        <dbReference type="SAM" id="SignalP"/>
    </source>
</evidence>
<dbReference type="OrthoDB" id="9799347at2"/>
<dbReference type="RefSeq" id="WP_087142663.1">
    <property type="nucleotide sequence ID" value="NZ_FUKI01000061.1"/>
</dbReference>
<gene>
    <name evidence="3" type="ORF">CRENPOLYSF1_1530009</name>
</gene>
<dbReference type="AlphaFoldDB" id="A0A1R4H3B5"/>
<accession>A0A1R4H3B5</accession>
<dbReference type="PANTHER" id="PTHR42852:SF18">
    <property type="entry name" value="CHROMOSOME UNDETERMINED SCAFFOLD_47, WHOLE GENOME SHOTGUN SEQUENCE"/>
    <property type="match status" value="1"/>
</dbReference>
<dbReference type="SUPFAM" id="SSF52833">
    <property type="entry name" value="Thioredoxin-like"/>
    <property type="match status" value="1"/>
</dbReference>
<dbReference type="GO" id="GO:0016491">
    <property type="term" value="F:oxidoreductase activity"/>
    <property type="evidence" value="ECO:0007669"/>
    <property type="project" value="InterPro"/>
</dbReference>
<dbReference type="PANTHER" id="PTHR42852">
    <property type="entry name" value="THIOL:DISULFIDE INTERCHANGE PROTEIN DSBE"/>
    <property type="match status" value="1"/>
</dbReference>
<protein>
    <submittedName>
        <fullName evidence="3">Redoxin domain protein</fullName>
    </submittedName>
</protein>
<feature type="chain" id="PRO_5012210170" evidence="1">
    <location>
        <begin position="25"/>
        <end position="167"/>
    </location>
</feature>
<organism evidence="3 4">
    <name type="scientific">Crenothrix polyspora</name>
    <dbReference type="NCBI Taxonomy" id="360316"/>
    <lineage>
        <taxon>Bacteria</taxon>
        <taxon>Pseudomonadati</taxon>
        <taxon>Pseudomonadota</taxon>
        <taxon>Gammaproteobacteria</taxon>
        <taxon>Methylococcales</taxon>
        <taxon>Crenotrichaceae</taxon>
        <taxon>Crenothrix</taxon>
    </lineage>
</organism>
<dbReference type="Proteomes" id="UP000195667">
    <property type="component" value="Unassembled WGS sequence"/>
</dbReference>
<feature type="signal peptide" evidence="1">
    <location>
        <begin position="1"/>
        <end position="24"/>
    </location>
</feature>
<dbReference type="GO" id="GO:0016209">
    <property type="term" value="F:antioxidant activity"/>
    <property type="evidence" value="ECO:0007669"/>
    <property type="project" value="InterPro"/>
</dbReference>
<keyword evidence="1" id="KW-0732">Signal</keyword>
<dbReference type="InterPro" id="IPR050553">
    <property type="entry name" value="Thioredoxin_ResA/DsbE_sf"/>
</dbReference>
<dbReference type="InterPro" id="IPR000866">
    <property type="entry name" value="AhpC/TSA"/>
</dbReference>
<dbReference type="EMBL" id="FUKI01000061">
    <property type="protein sequence ID" value="SJM90722.1"/>
    <property type="molecule type" value="Genomic_DNA"/>
</dbReference>
<dbReference type="Pfam" id="PF00578">
    <property type="entry name" value="AhpC-TSA"/>
    <property type="match status" value="1"/>
</dbReference>
<reference evidence="4" key="1">
    <citation type="submission" date="2017-02" db="EMBL/GenBank/DDBJ databases">
        <authorList>
            <person name="Daims H."/>
        </authorList>
    </citation>
    <scope>NUCLEOTIDE SEQUENCE [LARGE SCALE GENOMIC DNA]</scope>
</reference>